<dbReference type="EMBL" id="AZGZ01000014">
    <property type="protein sequence ID" value="KZZ91337.1"/>
    <property type="molecule type" value="Genomic_DNA"/>
</dbReference>
<gene>
    <name evidence="3" type="ORF">AAP_03507</name>
</gene>
<dbReference type="Gene3D" id="3.30.420.40">
    <property type="match status" value="3"/>
</dbReference>
<evidence type="ECO:0000313" key="4">
    <source>
        <dbReference type="Proteomes" id="UP000242877"/>
    </source>
</evidence>
<feature type="compositionally biased region" description="Basic and acidic residues" evidence="2">
    <location>
        <begin position="84"/>
        <end position="95"/>
    </location>
</feature>
<dbReference type="InterPro" id="IPR043129">
    <property type="entry name" value="ATPase_NBD"/>
</dbReference>
<keyword evidence="4" id="KW-1185">Reference proteome</keyword>
<reference evidence="3 4" key="1">
    <citation type="journal article" date="2016" name="Genome Biol. Evol.">
        <title>Divergent and convergent evolution of fungal pathogenicity.</title>
        <authorList>
            <person name="Shang Y."/>
            <person name="Xiao G."/>
            <person name="Zheng P."/>
            <person name="Cen K."/>
            <person name="Zhan S."/>
            <person name="Wang C."/>
        </authorList>
    </citation>
    <scope>NUCLEOTIDE SEQUENCE [LARGE SCALE GENOMIC DNA]</scope>
    <source>
        <strain evidence="3 4">ARSEF 7405</strain>
    </source>
</reference>
<feature type="compositionally biased region" description="Basic and acidic residues" evidence="2">
    <location>
        <begin position="47"/>
        <end position="59"/>
    </location>
</feature>
<comment type="caution">
    <text evidence="3">The sequence shown here is derived from an EMBL/GenBank/DDBJ whole genome shotgun (WGS) entry which is preliminary data.</text>
</comment>
<name>A0A167YH78_9EURO</name>
<feature type="compositionally biased region" description="Low complexity" evidence="2">
    <location>
        <begin position="101"/>
        <end position="111"/>
    </location>
</feature>
<feature type="region of interest" description="Disordered" evidence="2">
    <location>
        <begin position="47"/>
        <end position="205"/>
    </location>
</feature>
<feature type="compositionally biased region" description="Basic and acidic residues" evidence="2">
    <location>
        <begin position="131"/>
        <end position="152"/>
    </location>
</feature>
<dbReference type="SUPFAM" id="SSF53067">
    <property type="entry name" value="Actin-like ATPase domain"/>
    <property type="match status" value="2"/>
</dbReference>
<dbReference type="Pfam" id="PF00022">
    <property type="entry name" value="Actin"/>
    <property type="match status" value="1"/>
</dbReference>
<feature type="region of interest" description="Disordered" evidence="2">
    <location>
        <begin position="679"/>
        <end position="706"/>
    </location>
</feature>
<comment type="similarity">
    <text evidence="1">Belongs to the actin family.</text>
</comment>
<dbReference type="SMART" id="SM00268">
    <property type="entry name" value="ACTIN"/>
    <property type="match status" value="1"/>
</dbReference>
<accession>A0A167YH78</accession>
<evidence type="ECO:0000313" key="3">
    <source>
        <dbReference type="EMBL" id="KZZ91337.1"/>
    </source>
</evidence>
<organism evidence="3 4">
    <name type="scientific">Ascosphaera apis ARSEF 7405</name>
    <dbReference type="NCBI Taxonomy" id="392613"/>
    <lineage>
        <taxon>Eukaryota</taxon>
        <taxon>Fungi</taxon>
        <taxon>Dikarya</taxon>
        <taxon>Ascomycota</taxon>
        <taxon>Pezizomycotina</taxon>
        <taxon>Eurotiomycetes</taxon>
        <taxon>Eurotiomycetidae</taxon>
        <taxon>Onygenales</taxon>
        <taxon>Ascosphaeraceae</taxon>
        <taxon>Ascosphaera</taxon>
    </lineage>
</organism>
<dbReference type="OrthoDB" id="74201at2759"/>
<dbReference type="PANTHER" id="PTHR11937">
    <property type="entry name" value="ACTIN"/>
    <property type="match status" value="1"/>
</dbReference>
<dbReference type="VEuPathDB" id="FungiDB:AAP_03507"/>
<proteinExistence type="inferred from homology"/>
<feature type="compositionally biased region" description="Polar residues" evidence="2">
    <location>
        <begin position="162"/>
        <end position="175"/>
    </location>
</feature>
<protein>
    <submittedName>
        <fullName evidence="3">Actin-like protein arp9</fullName>
    </submittedName>
</protein>
<feature type="region of interest" description="Disordered" evidence="2">
    <location>
        <begin position="628"/>
        <end position="652"/>
    </location>
</feature>
<dbReference type="Gene3D" id="3.90.640.60">
    <property type="match status" value="1"/>
</dbReference>
<dbReference type="InterPro" id="IPR004000">
    <property type="entry name" value="Actin"/>
</dbReference>
<evidence type="ECO:0000256" key="1">
    <source>
        <dbReference type="RuleBase" id="RU000487"/>
    </source>
</evidence>
<dbReference type="Proteomes" id="UP000242877">
    <property type="component" value="Unassembled WGS sequence"/>
</dbReference>
<evidence type="ECO:0000256" key="2">
    <source>
        <dbReference type="SAM" id="MobiDB-lite"/>
    </source>
</evidence>
<dbReference type="AlphaFoldDB" id="A0A167YH78"/>
<sequence>MAPYKDEHILLLAPGSQVTQAQLGLPESFTPARFRFPTRMFPAEKKGEWEPYRVREKTITVKRRIPKPPPSPSPEPVAAEETSVGDHDGDEKMGEGGEQGNGEAAAATETEAANDDKKENNDGDVEMEDAPEVKKEDGDTARTDETEKKEDADGTASKPTEEQSSAGQSQPQQTESAEKQETEKQASPPPPQSVPDAAAPPEKDPEPEYIEVEEQQTVFQEDPSSEEGAVFPIRNGAIVNWPCFFAVLTHIYNTLSPPFHTPIIMIAQPCWTLRDREIITQFIFEKFKTPAFCLLDSALAVCYAYGVTTATVIDVGHGKVDVTAVVDSIVHEHGRGIAVRGCGGDAMTERLYELLQSKGFSREMCEQLKRSHICEILSADTPIPGSTDTASLIAATAEAEVSKIIAQEQDTTNQPPLDEDDEGVLNVAAIVTGNTSEILAQKEREKAERLAAKKGAAAEAAARSLRLPNSKKETNTFQYSSYVPVRDENGVGEHYVLQSKDVEVGQERFKALTPSESDSPDALLFGILETIAAQVYHTIMSVPEINRRGELWDSIIIVGNGSKIKGFSQALISTITHKYLLSPSTGTIFTTDLPSSLATPVASGGTNTPANVNTPNPYLVAATTAHNNPTSVVVNPNDPAQPRGPNTSQTPMSVKTLKAPEYFPEFKAGAAAAAAAAAGSTGPAGANGSGAAGASSQTGGAANGGAGAAGVSGLMTTAHNAGFEEAMFLGAQVAAKVIFMLDQGVSKGFLSRVEYNEMGPSGIHECGL</sequence>